<comment type="cofactor">
    <cofactor evidence="1">
        <name>Ca(2+)</name>
        <dbReference type="ChEBI" id="CHEBI:29108"/>
    </cofactor>
</comment>
<name>A0A9N7YK16_PLEPL</name>
<evidence type="ECO:0000313" key="9">
    <source>
        <dbReference type="EMBL" id="CAB1427024.1"/>
    </source>
</evidence>
<dbReference type="SUPFAM" id="SSF49899">
    <property type="entry name" value="Concanavalin A-like lectins/glucanases"/>
    <property type="match status" value="1"/>
</dbReference>
<keyword evidence="7" id="KW-0472">Membrane</keyword>
<evidence type="ECO:0000256" key="1">
    <source>
        <dbReference type="ARBA" id="ARBA00001913"/>
    </source>
</evidence>
<dbReference type="PANTHER" id="PTHR45869:SF2">
    <property type="entry name" value="C-REACTIVE PROTEIN-RELATED"/>
    <property type="match status" value="1"/>
</dbReference>
<dbReference type="InterPro" id="IPR013320">
    <property type="entry name" value="ConA-like_dom_sf"/>
</dbReference>
<dbReference type="Proteomes" id="UP001153269">
    <property type="component" value="Unassembled WGS sequence"/>
</dbReference>
<evidence type="ECO:0000256" key="2">
    <source>
        <dbReference type="ARBA" id="ARBA00022723"/>
    </source>
</evidence>
<feature type="domain" description="Pentraxin (PTX)" evidence="8">
    <location>
        <begin position="44"/>
        <end position="248"/>
    </location>
</feature>
<organism evidence="9 10">
    <name type="scientific">Pleuronectes platessa</name>
    <name type="common">European plaice</name>
    <dbReference type="NCBI Taxonomy" id="8262"/>
    <lineage>
        <taxon>Eukaryota</taxon>
        <taxon>Metazoa</taxon>
        <taxon>Chordata</taxon>
        <taxon>Craniata</taxon>
        <taxon>Vertebrata</taxon>
        <taxon>Euteleostomi</taxon>
        <taxon>Actinopterygii</taxon>
        <taxon>Neopterygii</taxon>
        <taxon>Teleostei</taxon>
        <taxon>Neoteleostei</taxon>
        <taxon>Acanthomorphata</taxon>
        <taxon>Carangaria</taxon>
        <taxon>Pleuronectiformes</taxon>
        <taxon>Pleuronectoidei</taxon>
        <taxon>Pleuronectidae</taxon>
        <taxon>Pleuronectes</taxon>
    </lineage>
</organism>
<dbReference type="PRINTS" id="PR00895">
    <property type="entry name" value="PENTAXIN"/>
</dbReference>
<keyword evidence="2" id="KW-0479">Metal-binding</keyword>
<dbReference type="Pfam" id="PF00354">
    <property type="entry name" value="Pentaxin"/>
    <property type="match status" value="1"/>
</dbReference>
<sequence>MKVPHYQGLVVTPGALTATQSDKMRLLVVSFVIAFSAVLAGSVVIKTLVFQSESNNSFVELIPMKPLNLRAFTLCMRLATELKGEREVILFAYRTGNFDELNVWRELDGRLSFYLSGPGVFFDVPQISALETHLCFTWDSRSGAATVFMDGRKSLTKIYKKGHTIRPGGKVVIGQDPDAFLGDYDAKQSFVGEISDVNLWDTVLAASTIQDIYTGKRVARGNVFDWETIDLKINGQTWQPGDQPGSSCSGSGRRGDFKANASDLQLSPPVCYTMPLVLDAVWALWSIGAGIYDYFHTSAMEERIHTLENLLSIHQCVITALSAGFILLMMCWHRDILIHTAVHT</sequence>
<evidence type="ECO:0000313" key="10">
    <source>
        <dbReference type="Proteomes" id="UP001153269"/>
    </source>
</evidence>
<keyword evidence="7" id="KW-1133">Transmembrane helix</keyword>
<keyword evidence="7" id="KW-0812">Transmembrane</keyword>
<dbReference type="GO" id="GO:0046872">
    <property type="term" value="F:metal ion binding"/>
    <property type="evidence" value="ECO:0007669"/>
    <property type="project" value="UniProtKB-KW"/>
</dbReference>
<dbReference type="PANTHER" id="PTHR45869">
    <property type="entry name" value="C-REACTIVE PROTEIN-RELATED"/>
    <property type="match status" value="1"/>
</dbReference>
<evidence type="ECO:0000256" key="5">
    <source>
        <dbReference type="ARBA" id="ARBA00023157"/>
    </source>
</evidence>
<proteinExistence type="predicted"/>
<dbReference type="Gene3D" id="2.60.120.200">
    <property type="match status" value="1"/>
</dbReference>
<keyword evidence="4" id="KW-0106">Calcium</keyword>
<dbReference type="InterPro" id="IPR001759">
    <property type="entry name" value="PTX_dom"/>
</dbReference>
<evidence type="ECO:0000256" key="4">
    <source>
        <dbReference type="ARBA" id="ARBA00022837"/>
    </source>
</evidence>
<accession>A0A9N7YK16</accession>
<evidence type="ECO:0000256" key="3">
    <source>
        <dbReference type="ARBA" id="ARBA00022729"/>
    </source>
</evidence>
<protein>
    <recommendedName>
        <fullName evidence="8">Pentraxin (PTX) domain-containing protein</fullName>
    </recommendedName>
</protein>
<gene>
    <name evidence="9" type="ORF">PLEPLA_LOCUS14962</name>
</gene>
<feature type="transmembrane region" description="Helical" evidence="7">
    <location>
        <begin position="26"/>
        <end position="45"/>
    </location>
</feature>
<comment type="caution">
    <text evidence="6">Lacks conserved residue(s) required for the propagation of feature annotation.</text>
</comment>
<dbReference type="PROSITE" id="PS00289">
    <property type="entry name" value="PTX_1"/>
    <property type="match status" value="1"/>
</dbReference>
<keyword evidence="10" id="KW-1185">Reference proteome</keyword>
<dbReference type="EMBL" id="CADEAL010000935">
    <property type="protein sequence ID" value="CAB1427024.1"/>
    <property type="molecule type" value="Genomic_DNA"/>
</dbReference>
<reference evidence="9" key="1">
    <citation type="submission" date="2020-03" db="EMBL/GenBank/DDBJ databases">
        <authorList>
            <person name="Weist P."/>
        </authorList>
    </citation>
    <scope>NUCLEOTIDE SEQUENCE</scope>
</reference>
<keyword evidence="3" id="KW-0732">Signal</keyword>
<evidence type="ECO:0000259" key="8">
    <source>
        <dbReference type="PROSITE" id="PS51828"/>
    </source>
</evidence>
<dbReference type="PROSITE" id="PS51828">
    <property type="entry name" value="PTX_2"/>
    <property type="match status" value="1"/>
</dbReference>
<evidence type="ECO:0000256" key="6">
    <source>
        <dbReference type="PROSITE-ProRule" id="PRU01172"/>
    </source>
</evidence>
<dbReference type="SMART" id="SM00159">
    <property type="entry name" value="PTX"/>
    <property type="match status" value="1"/>
</dbReference>
<keyword evidence="5" id="KW-1015">Disulfide bond</keyword>
<dbReference type="AlphaFoldDB" id="A0A9N7YK16"/>
<evidence type="ECO:0000256" key="7">
    <source>
        <dbReference type="SAM" id="Phobius"/>
    </source>
</evidence>
<comment type="caution">
    <text evidence="9">The sequence shown here is derived from an EMBL/GenBank/DDBJ whole genome shotgun (WGS) entry which is preliminary data.</text>
</comment>
<dbReference type="InterPro" id="IPR051005">
    <property type="entry name" value="Pentraxin_domain"/>
</dbReference>
<dbReference type="InterPro" id="IPR030476">
    <property type="entry name" value="Pentaxin_CS"/>
</dbReference>